<protein>
    <submittedName>
        <fullName evidence="3">Uncharacterized protein</fullName>
    </submittedName>
</protein>
<organism evidence="3 4">
    <name type="scientific">Wickerhamiella sorbophila</name>
    <dbReference type="NCBI Taxonomy" id="45607"/>
    <lineage>
        <taxon>Eukaryota</taxon>
        <taxon>Fungi</taxon>
        <taxon>Dikarya</taxon>
        <taxon>Ascomycota</taxon>
        <taxon>Saccharomycotina</taxon>
        <taxon>Dipodascomycetes</taxon>
        <taxon>Dipodascales</taxon>
        <taxon>Trichomonascaceae</taxon>
        <taxon>Wickerhamiella</taxon>
    </lineage>
</organism>
<accession>A0A2T0FNZ0</accession>
<dbReference type="RefSeq" id="XP_024666651.1">
    <property type="nucleotide sequence ID" value="XM_024810883.1"/>
</dbReference>
<evidence type="ECO:0000313" key="4">
    <source>
        <dbReference type="Proteomes" id="UP000238350"/>
    </source>
</evidence>
<sequence>MPKFFRGHGFLLCIDGDEIKATSNDKSYGATINGTTKNHILKYLGMPREELDLTIEEADDRKMLFSFAKSFEGMRIDVCVVELSEISSINVFEWAVEMADFLSSLQTTNGDLENKISHQEKLLDQMIEAKEKYEEEMLERVCAVLDARHGGHATMLDILEHRRHEQEVLSKDQPMHVDVKLEEIASPELEKVKVEPVSPELDEPLSSASTSTGTTDSDAETTQDENS</sequence>
<feature type="region of interest" description="Disordered" evidence="2">
    <location>
        <begin position="183"/>
        <end position="227"/>
    </location>
</feature>
<dbReference type="Proteomes" id="UP000238350">
    <property type="component" value="Unassembled WGS sequence"/>
</dbReference>
<evidence type="ECO:0000313" key="3">
    <source>
        <dbReference type="EMBL" id="PRT56706.1"/>
    </source>
</evidence>
<dbReference type="GeneID" id="36518074"/>
<comment type="caution">
    <text evidence="3">The sequence shown here is derived from an EMBL/GenBank/DDBJ whole genome shotgun (WGS) entry which is preliminary data.</text>
</comment>
<reference evidence="3 4" key="1">
    <citation type="submission" date="2017-04" db="EMBL/GenBank/DDBJ databases">
        <title>Genome sequencing of [Candida] sorbophila.</title>
        <authorList>
            <person name="Ahn J.O."/>
        </authorList>
    </citation>
    <scope>NUCLEOTIDE SEQUENCE [LARGE SCALE GENOMIC DNA]</scope>
    <source>
        <strain evidence="3 4">DS02</strain>
    </source>
</reference>
<feature type="compositionally biased region" description="Basic and acidic residues" evidence="2">
    <location>
        <begin position="183"/>
        <end position="194"/>
    </location>
</feature>
<dbReference type="AlphaFoldDB" id="A0A2T0FNZ0"/>
<evidence type="ECO:0000256" key="1">
    <source>
        <dbReference type="SAM" id="Coils"/>
    </source>
</evidence>
<feature type="compositionally biased region" description="Acidic residues" evidence="2">
    <location>
        <begin position="217"/>
        <end position="227"/>
    </location>
</feature>
<name>A0A2T0FNZ0_9ASCO</name>
<evidence type="ECO:0000256" key="2">
    <source>
        <dbReference type="SAM" id="MobiDB-lite"/>
    </source>
</evidence>
<dbReference type="EMBL" id="NDIQ01000022">
    <property type="protein sequence ID" value="PRT56706.1"/>
    <property type="molecule type" value="Genomic_DNA"/>
</dbReference>
<gene>
    <name evidence="3" type="ORF">B9G98_04326</name>
</gene>
<proteinExistence type="predicted"/>
<feature type="compositionally biased region" description="Low complexity" evidence="2">
    <location>
        <begin position="206"/>
        <end position="216"/>
    </location>
</feature>
<keyword evidence="4" id="KW-1185">Reference proteome</keyword>
<keyword evidence="1" id="KW-0175">Coiled coil</keyword>
<feature type="coiled-coil region" evidence="1">
    <location>
        <begin position="109"/>
        <end position="139"/>
    </location>
</feature>